<dbReference type="InterPro" id="IPR042885">
    <property type="entry name" value="HIPP47/16"/>
</dbReference>
<gene>
    <name evidence="3" type="ORF">DCAR_0625257</name>
</gene>
<dbReference type="GO" id="GO:0016020">
    <property type="term" value="C:membrane"/>
    <property type="evidence" value="ECO:0007669"/>
    <property type="project" value="UniProtKB-SubCell"/>
</dbReference>
<proteinExistence type="predicted"/>
<dbReference type="PROSITE" id="PS50846">
    <property type="entry name" value="HMA_2"/>
    <property type="match status" value="1"/>
</dbReference>
<evidence type="ECO:0000259" key="2">
    <source>
        <dbReference type="PROSITE" id="PS50846"/>
    </source>
</evidence>
<protein>
    <recommendedName>
        <fullName evidence="2">HMA domain-containing protein</fullName>
    </recommendedName>
</protein>
<dbReference type="PANTHER" id="PTHR46932">
    <property type="entry name" value="HEAVY METAL-ASSOCIATED ISOPRENYLATED PLANT PROTEIN 47"/>
    <property type="match status" value="1"/>
</dbReference>
<evidence type="ECO:0000256" key="1">
    <source>
        <dbReference type="ARBA" id="ARBA00004170"/>
    </source>
</evidence>
<evidence type="ECO:0000313" key="4">
    <source>
        <dbReference type="Proteomes" id="UP000077755"/>
    </source>
</evidence>
<evidence type="ECO:0000313" key="3">
    <source>
        <dbReference type="EMBL" id="WOH05836.1"/>
    </source>
</evidence>
<sequence>MKQKVVIRVDMSDPKKSRAKAMKIAATFSGVESVAIKGDDKDKLEVIGEEIDTVVLAKLLRKSVGRADLVSIGPVKDDKKDKKDEVKIKPKLQGYGSNYPYNYYYCEPVPSYQHVYETRDSYNDPNCSIM</sequence>
<reference evidence="3" key="1">
    <citation type="journal article" date="2016" name="Nat. Genet.">
        <title>A high-quality carrot genome assembly provides new insights into carotenoid accumulation and asterid genome evolution.</title>
        <authorList>
            <person name="Iorizzo M."/>
            <person name="Ellison S."/>
            <person name="Senalik D."/>
            <person name="Zeng P."/>
            <person name="Satapoomin P."/>
            <person name="Huang J."/>
            <person name="Bowman M."/>
            <person name="Iovene M."/>
            <person name="Sanseverino W."/>
            <person name="Cavagnaro P."/>
            <person name="Yildiz M."/>
            <person name="Macko-Podgorni A."/>
            <person name="Moranska E."/>
            <person name="Grzebelus E."/>
            <person name="Grzebelus D."/>
            <person name="Ashrafi H."/>
            <person name="Zheng Z."/>
            <person name="Cheng S."/>
            <person name="Spooner D."/>
            <person name="Van Deynze A."/>
            <person name="Simon P."/>
        </authorList>
    </citation>
    <scope>NUCLEOTIDE SEQUENCE</scope>
    <source>
        <tissue evidence="3">Leaf</tissue>
    </source>
</reference>
<organism evidence="3 4">
    <name type="scientific">Daucus carota subsp. sativus</name>
    <name type="common">Carrot</name>
    <dbReference type="NCBI Taxonomy" id="79200"/>
    <lineage>
        <taxon>Eukaryota</taxon>
        <taxon>Viridiplantae</taxon>
        <taxon>Streptophyta</taxon>
        <taxon>Embryophyta</taxon>
        <taxon>Tracheophyta</taxon>
        <taxon>Spermatophyta</taxon>
        <taxon>Magnoliopsida</taxon>
        <taxon>eudicotyledons</taxon>
        <taxon>Gunneridae</taxon>
        <taxon>Pentapetalae</taxon>
        <taxon>asterids</taxon>
        <taxon>campanulids</taxon>
        <taxon>Apiales</taxon>
        <taxon>Apiaceae</taxon>
        <taxon>Apioideae</taxon>
        <taxon>Scandiceae</taxon>
        <taxon>Daucinae</taxon>
        <taxon>Daucus</taxon>
        <taxon>Daucus sect. Daucus</taxon>
    </lineage>
</organism>
<name>A0AAF0XG89_DAUCS</name>
<dbReference type="Proteomes" id="UP000077755">
    <property type="component" value="Chromosome 6"/>
</dbReference>
<keyword evidence="4" id="KW-1185">Reference proteome</keyword>
<dbReference type="GO" id="GO:0009626">
    <property type="term" value="P:plant-type hypersensitive response"/>
    <property type="evidence" value="ECO:0007669"/>
    <property type="project" value="UniProtKB-KW"/>
</dbReference>
<feature type="domain" description="HMA" evidence="2">
    <location>
        <begin position="2"/>
        <end position="72"/>
    </location>
</feature>
<dbReference type="KEGG" id="dcr:108226224"/>
<accession>A0AAF0XG89</accession>
<dbReference type="EMBL" id="CP093348">
    <property type="protein sequence ID" value="WOH05836.1"/>
    <property type="molecule type" value="Genomic_DNA"/>
</dbReference>
<dbReference type="GO" id="GO:0046872">
    <property type="term" value="F:metal ion binding"/>
    <property type="evidence" value="ECO:0007669"/>
    <property type="project" value="InterPro"/>
</dbReference>
<dbReference type="InterPro" id="IPR006121">
    <property type="entry name" value="HMA_dom"/>
</dbReference>
<dbReference type="AlphaFoldDB" id="A0AAF0XG89"/>
<dbReference type="PANTHER" id="PTHR46932:SF12">
    <property type="entry name" value="HEAVY METAL-ASSOCIATED ISOPRENYLATED PLANT PROTEIN 47"/>
    <property type="match status" value="1"/>
</dbReference>
<reference evidence="3" key="2">
    <citation type="submission" date="2022-03" db="EMBL/GenBank/DDBJ databases">
        <title>Draft title - Genomic analysis of global carrot germplasm unveils the trajectory of domestication and the origin of high carotenoid orange carrot.</title>
        <authorList>
            <person name="Iorizzo M."/>
            <person name="Ellison S."/>
            <person name="Senalik D."/>
            <person name="Macko-Podgorni A."/>
            <person name="Grzebelus D."/>
            <person name="Bostan H."/>
            <person name="Rolling W."/>
            <person name="Curaba J."/>
            <person name="Simon P."/>
        </authorList>
    </citation>
    <scope>NUCLEOTIDE SEQUENCE</scope>
    <source>
        <tissue evidence="3">Leaf</tissue>
    </source>
</reference>
<comment type="subcellular location">
    <subcellularLocation>
        <location evidence="1">Membrane</location>
        <topology evidence="1">Peripheral membrane protein</topology>
    </subcellularLocation>
</comment>
<dbReference type="Gene3D" id="3.30.70.100">
    <property type="match status" value="1"/>
</dbReference>